<dbReference type="GO" id="GO:0000949">
    <property type="term" value="P:aromatic amino acid family catabolic process to alcohol via Ehrlich pathway"/>
    <property type="evidence" value="ECO:0007669"/>
    <property type="project" value="TreeGrafter"/>
</dbReference>
<dbReference type="Gene3D" id="3.40.50.1220">
    <property type="entry name" value="TPP-binding domain"/>
    <property type="match status" value="1"/>
</dbReference>
<dbReference type="PANTHER" id="PTHR43452:SF1">
    <property type="entry name" value="PYRUVATE DECARBOXYLASE C186.09-RELATED"/>
    <property type="match status" value="1"/>
</dbReference>
<gene>
    <name evidence="6" type="ORF">RHGRI_017480</name>
</gene>
<keyword evidence="7" id="KW-1185">Reference proteome</keyword>
<evidence type="ECO:0000313" key="7">
    <source>
        <dbReference type="Proteomes" id="UP000823749"/>
    </source>
</evidence>
<dbReference type="AlphaFoldDB" id="A0AAV6JXZ1"/>
<evidence type="ECO:0000313" key="6">
    <source>
        <dbReference type="EMBL" id="KAG5545023.1"/>
    </source>
</evidence>
<comment type="similarity">
    <text evidence="2">Belongs to the TPP enzyme family.</text>
</comment>
<dbReference type="GO" id="GO:0005829">
    <property type="term" value="C:cytosol"/>
    <property type="evidence" value="ECO:0007669"/>
    <property type="project" value="TreeGrafter"/>
</dbReference>
<evidence type="ECO:0000256" key="1">
    <source>
        <dbReference type="ARBA" id="ARBA00001964"/>
    </source>
</evidence>
<name>A0AAV6JXZ1_9ERIC</name>
<sequence>MVFKCSITKPMSTSYYGEVVESADAYIFVGPIFNDYSLVGYSLLIKKEKSVIVQLNRVTIVNGPSLGWVFTPDFLIALAKKLKNDTAYENYRRIFVPPHCSEARE</sequence>
<keyword evidence="3" id="KW-0479">Metal-binding</keyword>
<comment type="cofactor">
    <cofactor evidence="1">
        <name>thiamine diphosphate</name>
        <dbReference type="ChEBI" id="CHEBI:58937"/>
    </cofactor>
</comment>
<dbReference type="InterPro" id="IPR029035">
    <property type="entry name" value="DHS-like_NAD/FAD-binding_dom"/>
</dbReference>
<dbReference type="PANTHER" id="PTHR43452">
    <property type="entry name" value="PYRUVATE DECARBOXYLASE"/>
    <property type="match status" value="1"/>
</dbReference>
<dbReference type="SUPFAM" id="SSF52467">
    <property type="entry name" value="DHS-like NAD/FAD-binding domain"/>
    <property type="match status" value="1"/>
</dbReference>
<comment type="caution">
    <text evidence="6">The sequence shown here is derived from an EMBL/GenBank/DDBJ whole genome shotgun (WGS) entry which is preliminary data.</text>
</comment>
<dbReference type="EMBL" id="JACTNZ010000006">
    <property type="protein sequence ID" value="KAG5545023.1"/>
    <property type="molecule type" value="Genomic_DNA"/>
</dbReference>
<dbReference type="GO" id="GO:0046872">
    <property type="term" value="F:metal ion binding"/>
    <property type="evidence" value="ECO:0007669"/>
    <property type="project" value="UniProtKB-KW"/>
</dbReference>
<organism evidence="6 7">
    <name type="scientific">Rhododendron griersonianum</name>
    <dbReference type="NCBI Taxonomy" id="479676"/>
    <lineage>
        <taxon>Eukaryota</taxon>
        <taxon>Viridiplantae</taxon>
        <taxon>Streptophyta</taxon>
        <taxon>Embryophyta</taxon>
        <taxon>Tracheophyta</taxon>
        <taxon>Spermatophyta</taxon>
        <taxon>Magnoliopsida</taxon>
        <taxon>eudicotyledons</taxon>
        <taxon>Gunneridae</taxon>
        <taxon>Pentapetalae</taxon>
        <taxon>asterids</taxon>
        <taxon>Ericales</taxon>
        <taxon>Ericaceae</taxon>
        <taxon>Ericoideae</taxon>
        <taxon>Rhodoreae</taxon>
        <taxon>Rhododendron</taxon>
    </lineage>
</organism>
<dbReference type="InterPro" id="IPR012110">
    <property type="entry name" value="PDC/IPDC-like"/>
</dbReference>
<evidence type="ECO:0000256" key="4">
    <source>
        <dbReference type="ARBA" id="ARBA00022842"/>
    </source>
</evidence>
<proteinExistence type="inferred from homology"/>
<keyword evidence="5" id="KW-0786">Thiamine pyrophosphate</keyword>
<keyword evidence="4" id="KW-0460">Magnesium</keyword>
<evidence type="ECO:0000256" key="3">
    <source>
        <dbReference type="ARBA" id="ARBA00022723"/>
    </source>
</evidence>
<accession>A0AAV6JXZ1</accession>
<dbReference type="GO" id="GO:0004737">
    <property type="term" value="F:pyruvate decarboxylase activity"/>
    <property type="evidence" value="ECO:0007669"/>
    <property type="project" value="TreeGrafter"/>
</dbReference>
<dbReference type="Proteomes" id="UP000823749">
    <property type="component" value="Chromosome 6"/>
</dbReference>
<reference evidence="6 7" key="1">
    <citation type="submission" date="2020-08" db="EMBL/GenBank/DDBJ databases">
        <title>Plant Genome Project.</title>
        <authorList>
            <person name="Zhang R.-G."/>
        </authorList>
    </citation>
    <scope>NUCLEOTIDE SEQUENCE [LARGE SCALE GENOMIC DNA]</scope>
    <source>
        <strain evidence="6">WSP0</strain>
        <tissue evidence="6">Leaf</tissue>
    </source>
</reference>
<protein>
    <submittedName>
        <fullName evidence="6">Uncharacterized protein</fullName>
    </submittedName>
</protein>
<evidence type="ECO:0000256" key="5">
    <source>
        <dbReference type="ARBA" id="ARBA00023052"/>
    </source>
</evidence>
<evidence type="ECO:0000256" key="2">
    <source>
        <dbReference type="ARBA" id="ARBA00007812"/>
    </source>
</evidence>